<dbReference type="EMBL" id="CP016027">
    <property type="protein sequence ID" value="ANJ65982.1"/>
    <property type="molecule type" value="Genomic_DNA"/>
</dbReference>
<evidence type="ECO:0000256" key="4">
    <source>
        <dbReference type="PIRSR" id="PIRSR005902-1"/>
    </source>
</evidence>
<dbReference type="PIRSF" id="PIRSF005902">
    <property type="entry name" value="DNase_TatD"/>
    <property type="match status" value="1"/>
</dbReference>
<proteinExistence type="inferred from homology"/>
<dbReference type="PANTHER" id="PTHR46124">
    <property type="entry name" value="D-AMINOACYL-TRNA DEACYLASE"/>
    <property type="match status" value="1"/>
</dbReference>
<dbReference type="STRING" id="1860122.A9404_00020"/>
<feature type="binding site" evidence="4">
    <location>
        <position position="7"/>
    </location>
    <ligand>
        <name>a divalent metal cation</name>
        <dbReference type="ChEBI" id="CHEBI:60240"/>
        <label>1</label>
    </ligand>
</feature>
<dbReference type="GO" id="GO:0004536">
    <property type="term" value="F:DNA nuclease activity"/>
    <property type="evidence" value="ECO:0007669"/>
    <property type="project" value="InterPro"/>
</dbReference>
<dbReference type="InterPro" id="IPR032466">
    <property type="entry name" value="Metal_Hydrolase"/>
</dbReference>
<accession>A0A191ZDN8</accession>
<dbReference type="InterPro" id="IPR018228">
    <property type="entry name" value="DNase_TatD-rel_CS"/>
</dbReference>
<dbReference type="PROSITE" id="PS01137">
    <property type="entry name" value="TATD_1"/>
    <property type="match status" value="1"/>
</dbReference>
<dbReference type="Pfam" id="PF01026">
    <property type="entry name" value="TatD_DNase"/>
    <property type="match status" value="1"/>
</dbReference>
<evidence type="ECO:0000313" key="6">
    <source>
        <dbReference type="Proteomes" id="UP000078596"/>
    </source>
</evidence>
<feature type="binding site" evidence="4">
    <location>
        <position position="217"/>
    </location>
    <ligand>
        <name>a divalent metal cation</name>
        <dbReference type="ChEBI" id="CHEBI:60240"/>
        <label>1</label>
    </ligand>
</feature>
<keyword evidence="2 4" id="KW-0479">Metal-binding</keyword>
<feature type="binding site" evidence="4">
    <location>
        <position position="167"/>
    </location>
    <ligand>
        <name>a divalent metal cation</name>
        <dbReference type="ChEBI" id="CHEBI:60240"/>
        <label>2</label>
    </ligand>
</feature>
<keyword evidence="6" id="KW-1185">Reference proteome</keyword>
<evidence type="ECO:0000256" key="2">
    <source>
        <dbReference type="ARBA" id="ARBA00022723"/>
    </source>
</evidence>
<evidence type="ECO:0000256" key="3">
    <source>
        <dbReference type="ARBA" id="ARBA00022801"/>
    </source>
</evidence>
<dbReference type="GO" id="GO:0046872">
    <property type="term" value="F:metal ion binding"/>
    <property type="evidence" value="ECO:0007669"/>
    <property type="project" value="UniProtKB-KW"/>
</dbReference>
<protein>
    <submittedName>
        <fullName evidence="5">Deoxyribonuclease</fullName>
    </submittedName>
</protein>
<feature type="binding site" evidence="4">
    <location>
        <position position="9"/>
    </location>
    <ligand>
        <name>a divalent metal cation</name>
        <dbReference type="ChEBI" id="CHEBI:60240"/>
        <label>1</label>
    </ligand>
</feature>
<dbReference type="AlphaFoldDB" id="A0A191ZDN8"/>
<dbReference type="FunFam" id="3.20.20.140:FF:000005">
    <property type="entry name" value="TatD family hydrolase"/>
    <property type="match status" value="1"/>
</dbReference>
<reference evidence="5 6" key="1">
    <citation type="submission" date="2016-06" db="EMBL/GenBank/DDBJ databases">
        <title>Insight into the functional genes involving in sulfur oxidation in Pearl River water.</title>
        <authorList>
            <person name="Luo J."/>
            <person name="Tan X."/>
            <person name="Lin W."/>
        </authorList>
    </citation>
    <scope>NUCLEOTIDE SEQUENCE [LARGE SCALE GENOMIC DNA]</scope>
    <source>
        <strain evidence="5 6">LS2</strain>
    </source>
</reference>
<dbReference type="NCBIfam" id="TIGR00010">
    <property type="entry name" value="YchF/TatD family DNA exonuclease"/>
    <property type="match status" value="1"/>
</dbReference>
<feature type="binding site" evidence="4">
    <location>
        <position position="106"/>
    </location>
    <ligand>
        <name>a divalent metal cation</name>
        <dbReference type="ChEBI" id="CHEBI:60240"/>
        <label>1</label>
    </ligand>
</feature>
<dbReference type="InterPro" id="IPR001130">
    <property type="entry name" value="TatD-like"/>
</dbReference>
<dbReference type="KEGG" id="haz:A9404_00020"/>
<dbReference type="CDD" id="cd01310">
    <property type="entry name" value="TatD_DNAse"/>
    <property type="match status" value="1"/>
</dbReference>
<name>A0A191ZDN8_9GAMM</name>
<dbReference type="OrthoDB" id="9810005at2"/>
<feature type="binding site" evidence="4">
    <location>
        <position position="142"/>
    </location>
    <ligand>
        <name>a divalent metal cation</name>
        <dbReference type="ChEBI" id="CHEBI:60240"/>
        <label>2</label>
    </ligand>
</feature>
<keyword evidence="3" id="KW-0378">Hydrolase</keyword>
<sequence length="269" mass="29863">MNLFDTHCHLDLLDLAPFDDSFDVFMAAAFEAGVRRMLCISIHPDRWPAMAERVAPYFTARADRPQVWLSYGVHPTEEAEYATDAEALVRFVQTSDYAEHILAIGETGLDYFRSGVAEAWQHERFSAHIAAARALDKPLIIHTRAAAADTMAMLASEGARDCGGVMHCFVEDWATAKQALDLGFYLSFSGILTYKNAADLRETARKAPQDRILVETDAPYLAPVPHRGKPNTPIFVVHTAQVLADVRGESLAAVADYTDANARRWLRLP</sequence>
<dbReference type="PANTHER" id="PTHR46124:SF2">
    <property type="entry name" value="D-AMINOACYL-TRNA DEACYLASE"/>
    <property type="match status" value="1"/>
</dbReference>
<dbReference type="Gene3D" id="3.20.20.140">
    <property type="entry name" value="Metal-dependent hydrolases"/>
    <property type="match status" value="1"/>
</dbReference>
<dbReference type="SUPFAM" id="SSF51556">
    <property type="entry name" value="Metallo-dependent hydrolases"/>
    <property type="match status" value="1"/>
</dbReference>
<dbReference type="Proteomes" id="UP000078596">
    <property type="component" value="Chromosome"/>
</dbReference>
<dbReference type="GO" id="GO:0005829">
    <property type="term" value="C:cytosol"/>
    <property type="evidence" value="ECO:0007669"/>
    <property type="project" value="TreeGrafter"/>
</dbReference>
<evidence type="ECO:0000313" key="5">
    <source>
        <dbReference type="EMBL" id="ANJ65982.1"/>
    </source>
</evidence>
<comment type="similarity">
    <text evidence="1">Belongs to the metallo-dependent hydrolases superfamily. TatD-type hydrolase family.</text>
</comment>
<dbReference type="GO" id="GO:0016788">
    <property type="term" value="F:hydrolase activity, acting on ester bonds"/>
    <property type="evidence" value="ECO:0007669"/>
    <property type="project" value="InterPro"/>
</dbReference>
<dbReference type="RefSeq" id="WP_066097526.1">
    <property type="nucleotide sequence ID" value="NZ_CP016027.1"/>
</dbReference>
<gene>
    <name evidence="5" type="ORF">A9404_00020</name>
</gene>
<dbReference type="InterPro" id="IPR015991">
    <property type="entry name" value="TatD/YcfH-like"/>
</dbReference>
<evidence type="ECO:0000256" key="1">
    <source>
        <dbReference type="ARBA" id="ARBA00009275"/>
    </source>
</evidence>
<organism evidence="5 6">
    <name type="scientific">Halothiobacillus diazotrophicus</name>
    <dbReference type="NCBI Taxonomy" id="1860122"/>
    <lineage>
        <taxon>Bacteria</taxon>
        <taxon>Pseudomonadati</taxon>
        <taxon>Pseudomonadota</taxon>
        <taxon>Gammaproteobacteria</taxon>
        <taxon>Chromatiales</taxon>
        <taxon>Halothiobacillaceae</taxon>
        <taxon>Halothiobacillus</taxon>
    </lineage>
</organism>